<evidence type="ECO:0000313" key="3">
    <source>
        <dbReference type="Proteomes" id="UP001623592"/>
    </source>
</evidence>
<evidence type="ECO:0000256" key="1">
    <source>
        <dbReference type="SAM" id="Phobius"/>
    </source>
</evidence>
<organism evidence="2 3">
    <name type="scientific">Clostridium neuense</name>
    <dbReference type="NCBI Taxonomy" id="1728934"/>
    <lineage>
        <taxon>Bacteria</taxon>
        <taxon>Bacillati</taxon>
        <taxon>Bacillota</taxon>
        <taxon>Clostridia</taxon>
        <taxon>Eubacteriales</taxon>
        <taxon>Clostridiaceae</taxon>
        <taxon>Clostridium</taxon>
    </lineage>
</organism>
<sequence>MRVYVKAKGRKFFIPVPLCIANLGISIMQSSLVQRHIPEKDRKYVNMLDYNALRKCISDLREYKGLKLVEVKAKDGTEVTVII</sequence>
<keyword evidence="1" id="KW-0812">Transmembrane</keyword>
<feature type="transmembrane region" description="Helical" evidence="1">
    <location>
        <begin position="12"/>
        <end position="33"/>
    </location>
</feature>
<reference evidence="2 3" key="1">
    <citation type="submission" date="2024-11" db="EMBL/GenBank/DDBJ databases">
        <authorList>
            <person name="Heng Y.C."/>
            <person name="Lim A.C.H."/>
            <person name="Lee J.K.Y."/>
            <person name="Kittelmann S."/>
        </authorList>
    </citation>
    <scope>NUCLEOTIDE SEQUENCE [LARGE SCALE GENOMIC DNA]</scope>
    <source>
        <strain evidence="2 3">WILCCON 0114</strain>
    </source>
</reference>
<comment type="caution">
    <text evidence="2">The sequence shown here is derived from an EMBL/GenBank/DDBJ whole genome shotgun (WGS) entry which is preliminary data.</text>
</comment>
<protein>
    <submittedName>
        <fullName evidence="2">Uncharacterized protein</fullName>
    </submittedName>
</protein>
<evidence type="ECO:0000313" key="2">
    <source>
        <dbReference type="EMBL" id="MFL0249627.1"/>
    </source>
</evidence>
<keyword evidence="1" id="KW-1133">Transmembrane helix</keyword>
<accession>A0ABW8TB68</accession>
<keyword evidence="1" id="KW-0472">Membrane</keyword>
<proteinExistence type="predicted"/>
<gene>
    <name evidence="2" type="ORF">ACJDT4_04265</name>
</gene>
<name>A0ABW8TB68_9CLOT</name>
<dbReference type="Proteomes" id="UP001623592">
    <property type="component" value="Unassembled WGS sequence"/>
</dbReference>
<dbReference type="EMBL" id="JBJIAA010000003">
    <property type="protein sequence ID" value="MFL0249627.1"/>
    <property type="molecule type" value="Genomic_DNA"/>
</dbReference>
<keyword evidence="3" id="KW-1185">Reference proteome</keyword>
<dbReference type="RefSeq" id="WP_406786296.1">
    <property type="nucleotide sequence ID" value="NZ_JBJIAA010000003.1"/>
</dbReference>